<feature type="compositionally biased region" description="Basic and acidic residues" evidence="2">
    <location>
        <begin position="275"/>
        <end position="285"/>
    </location>
</feature>
<evidence type="ECO:0000313" key="4">
    <source>
        <dbReference type="EMBL" id="TFA98169.1"/>
    </source>
</evidence>
<feature type="compositionally biased region" description="Polar residues" evidence="2">
    <location>
        <begin position="199"/>
        <end position="210"/>
    </location>
</feature>
<dbReference type="GeneID" id="300581549"/>
<feature type="domain" description="RDRP core" evidence="3">
    <location>
        <begin position="411"/>
        <end position="1095"/>
    </location>
</feature>
<keyword evidence="5" id="KW-1185">Reference proteome</keyword>
<dbReference type="Gene3D" id="1.10.8.790">
    <property type="entry name" value="RNA-dependent RNA polymerase, slab domain, helical subdomain-like"/>
    <property type="match status" value="1"/>
</dbReference>
<proteinExistence type="inferred from homology"/>
<dbReference type="EC" id="2.7.7.48" evidence="1"/>
<feature type="region of interest" description="Disordered" evidence="2">
    <location>
        <begin position="254"/>
        <end position="294"/>
    </location>
</feature>
<dbReference type="PANTHER" id="PTHR23079:SF14">
    <property type="entry name" value="RNA-DEPENDENT RNA POLYMERASE"/>
    <property type="match status" value="1"/>
</dbReference>
<accession>A0ABY2GS97</accession>
<comment type="catalytic activity">
    <reaction evidence="1">
        <text>RNA(n) + a ribonucleoside 5'-triphosphate = RNA(n+1) + diphosphate</text>
        <dbReference type="Rhea" id="RHEA:21248"/>
        <dbReference type="Rhea" id="RHEA-COMP:14527"/>
        <dbReference type="Rhea" id="RHEA-COMP:17342"/>
        <dbReference type="ChEBI" id="CHEBI:33019"/>
        <dbReference type="ChEBI" id="CHEBI:61557"/>
        <dbReference type="ChEBI" id="CHEBI:140395"/>
        <dbReference type="EC" id="2.7.7.48"/>
    </reaction>
</comment>
<feature type="compositionally biased region" description="Polar residues" evidence="2">
    <location>
        <begin position="254"/>
        <end position="266"/>
    </location>
</feature>
<dbReference type="RefSeq" id="XP_073554371.1">
    <property type="nucleotide sequence ID" value="XM_073707099.1"/>
</dbReference>
<sequence length="1311" mass="149588">MSRGHERSGLELDRIISRLDDTFALQLRKPKYRERQLSDEEARDEQRRVDDIHQRIRLLHYHGDDRLAACLGRFEQQGRLILTDAASCSTTRHLSAAIRALLQERLLRILCDVDGVESRQWSKRVSEDMAEYSAKRARGRLSDSYDHHDAVDALPVCSRDSFSGSDVSMTSKARSMYVEDDLQPPPPPPPQQPRYDRSFVSSRTSFQSEVSSEKPTQDESFISQTTIDSSYPDKAYDYPLSQQTTVESFSHSFNVGQSRDNFQPAENSLPHRPNKSKEKREHEPSQSENLVDGNGEAIEDRLASIWPKLPHPELTQAPLAVIWEITRAALHCKVSLEQFDLLYEPNDKWHDQTSLREIISGHPLFHGKSLPPSSNSAAWSIALADFQTKSKTVMLSAELVYNQDGGPLYSLRLQPLGLELGHRLARRFGADRFLEILIPSPSESSDGDPKVLKEAKSLEKIVDWLTKSRHYFLGRSWKPFFVRDVKGKKKISSTTRSTRQDRIYLFACDGNNFRSPSIPDGIPPLEEALETRRRTKMKLSGLLKWALDVGNERNAQQPIPKLFSRLALSKFRYPLSHSEDRCRSYQRLGLSRTWPTVVLEKEQILDRCKDLGHEKVMNDGIGRISPSLAKKVAEALGLSDCPSCFQGRLGSAKGMWLIDVESDDERDWVEIYPSQNKWECDFDDPHHRTLEIRNWPSELRSASLNQQFIPVLEAQSPEPNVMRRVMAEHLGRALHADLGEQAAAMKDPMSLRLWIHQSRPSKTDRLPDGSAFFLAGLPDNSADKVAFLLDSGFDQRKLEYLQDIVWDMCKKKADVLKTKMNITIPCSAYIYMAADFTSTLEEDEVHLSFSTKFQAEGFSDTLLEDMDILVARAPAHLPSDIQRVKVVSRPELRKLKDVIIFSTKGRDPLADKLSGGDYDGDLAWVCWDQNIVKNFSNALVPKKPDLIQSGYLRKMGTQFKSILDEVESNNYYKYRSNRSELLEDACADFISRAFLFNLQPSFLGRCTKYKERLCYAHNSVKDRAATDLSHLLGYLVDQSKQGIEFTQEDWHRFVKVHLGKKSIFLNEPEYAKEKGTRLPDQRGQLHILDYLRFDVAEKVIDEVLTSLNDSIKENDEKVQNYDSDLTKLINLYEEQATTSSGCRQLLTYLKRSITALSDEWRVISRDGYENSKYADNVEDLYQKWLDIQPPPELLLSGEFPALLHDASKDSALSNWQLLKASTTFKNHYKGVKFVWNMAGKQLAYLKAMARSDSGETSKVLVIPEMWGVLRPDKKLITSLAMQRETARDSESALALEEVFEFDDNGTVIDDA</sequence>
<keyword evidence="1" id="KW-0694">RNA-binding</keyword>
<dbReference type="GO" id="GO:0003968">
    <property type="term" value="F:RNA-directed RNA polymerase activity"/>
    <property type="evidence" value="ECO:0007669"/>
    <property type="project" value="UniProtKB-KW"/>
</dbReference>
<keyword evidence="1 4" id="KW-0696">RNA-directed RNA polymerase</keyword>
<dbReference type="InterPro" id="IPR007855">
    <property type="entry name" value="RDRP"/>
</dbReference>
<evidence type="ECO:0000256" key="2">
    <source>
        <dbReference type="SAM" id="MobiDB-lite"/>
    </source>
</evidence>
<evidence type="ECO:0000259" key="3">
    <source>
        <dbReference type="Pfam" id="PF05183"/>
    </source>
</evidence>
<dbReference type="InterPro" id="IPR057596">
    <property type="entry name" value="RDRP_core"/>
</dbReference>
<dbReference type="Pfam" id="PF05183">
    <property type="entry name" value="RdRP"/>
    <property type="match status" value="1"/>
</dbReference>
<organism evidence="4 5">
    <name type="scientific">Trichoderma ghanense</name>
    <dbReference type="NCBI Taxonomy" id="65468"/>
    <lineage>
        <taxon>Eukaryota</taxon>
        <taxon>Fungi</taxon>
        <taxon>Dikarya</taxon>
        <taxon>Ascomycota</taxon>
        <taxon>Pezizomycotina</taxon>
        <taxon>Sordariomycetes</taxon>
        <taxon>Hypocreomycetidae</taxon>
        <taxon>Hypocreales</taxon>
        <taxon>Hypocreaceae</taxon>
        <taxon>Trichoderma</taxon>
    </lineage>
</organism>
<feature type="compositionally biased region" description="Pro residues" evidence="2">
    <location>
        <begin position="183"/>
        <end position="192"/>
    </location>
</feature>
<dbReference type="EMBL" id="PPTA01000022">
    <property type="protein sequence ID" value="TFA98169.1"/>
    <property type="molecule type" value="Genomic_DNA"/>
</dbReference>
<feature type="region of interest" description="Disordered" evidence="2">
    <location>
        <begin position="176"/>
        <end position="224"/>
    </location>
</feature>
<gene>
    <name evidence="4" type="ORF">CCMA1212_010044</name>
</gene>
<dbReference type="PANTHER" id="PTHR23079">
    <property type="entry name" value="RNA-DEPENDENT RNA POLYMERASE"/>
    <property type="match status" value="1"/>
</dbReference>
<keyword evidence="1" id="KW-0808">Transferase</keyword>
<evidence type="ECO:0000313" key="5">
    <source>
        <dbReference type="Proteomes" id="UP001642720"/>
    </source>
</evidence>
<comment type="similarity">
    <text evidence="1">Belongs to the RdRP family.</text>
</comment>
<dbReference type="Proteomes" id="UP001642720">
    <property type="component" value="Unassembled WGS sequence"/>
</dbReference>
<name>A0ABY2GS97_9HYPO</name>
<reference evidence="4 5" key="1">
    <citation type="submission" date="2018-01" db="EMBL/GenBank/DDBJ databases">
        <title>Genome characterization of the sugarcane-associated fungus Trichoderma ghanense CCMA-1212 and their application in lignocelulose bioconversion.</title>
        <authorList>
            <person name="Steindorff A.S."/>
            <person name="Mendes T.D."/>
            <person name="Vilela E.S.D."/>
            <person name="Rodrigues D.S."/>
            <person name="Formighieri E.F."/>
            <person name="Melo I.S."/>
            <person name="Favaro L.C.L."/>
        </authorList>
    </citation>
    <scope>NUCLEOTIDE SEQUENCE [LARGE SCALE GENOMIC DNA]</scope>
    <source>
        <strain evidence="4 5">CCMA-1212</strain>
    </source>
</reference>
<keyword evidence="1" id="KW-0548">Nucleotidyltransferase</keyword>
<evidence type="ECO:0000256" key="1">
    <source>
        <dbReference type="RuleBase" id="RU363098"/>
    </source>
</evidence>
<comment type="caution">
    <text evidence="4">The sequence shown here is derived from an EMBL/GenBank/DDBJ whole genome shotgun (WGS) entry which is preliminary data.</text>
</comment>
<protein>
    <recommendedName>
        <fullName evidence="1">RNA-dependent RNA polymerase</fullName>
        <ecNumber evidence="1">2.7.7.48</ecNumber>
    </recommendedName>
</protein>